<dbReference type="EMBL" id="JAHKSW010000003">
    <property type="protein sequence ID" value="KAG7334520.1"/>
    <property type="molecule type" value="Genomic_DNA"/>
</dbReference>
<accession>A0A9D3STJ5</accession>
<protein>
    <submittedName>
        <fullName evidence="2">Uncharacterized protein</fullName>
    </submittedName>
</protein>
<name>A0A9D3STJ5_9TELE</name>
<evidence type="ECO:0000313" key="3">
    <source>
        <dbReference type="Proteomes" id="UP000824219"/>
    </source>
</evidence>
<proteinExistence type="predicted"/>
<reference evidence="2 3" key="1">
    <citation type="submission" date="2021-06" db="EMBL/GenBank/DDBJ databases">
        <title>Chromosome-level genome assembly of the red-tail catfish (Hemibagrus wyckioides).</title>
        <authorList>
            <person name="Shao F."/>
        </authorList>
    </citation>
    <scope>NUCLEOTIDE SEQUENCE [LARGE SCALE GENOMIC DNA]</scope>
    <source>
        <strain evidence="2">EC202008001</strain>
        <tissue evidence="2">Blood</tissue>
    </source>
</reference>
<dbReference type="Proteomes" id="UP000824219">
    <property type="component" value="Linkage Group LG03"/>
</dbReference>
<keyword evidence="3" id="KW-1185">Reference proteome</keyword>
<comment type="caution">
    <text evidence="2">The sequence shown here is derived from an EMBL/GenBank/DDBJ whole genome shotgun (WGS) entry which is preliminary data.</text>
</comment>
<organism evidence="2 3">
    <name type="scientific">Hemibagrus wyckioides</name>
    <dbReference type="NCBI Taxonomy" id="337641"/>
    <lineage>
        <taxon>Eukaryota</taxon>
        <taxon>Metazoa</taxon>
        <taxon>Chordata</taxon>
        <taxon>Craniata</taxon>
        <taxon>Vertebrata</taxon>
        <taxon>Euteleostomi</taxon>
        <taxon>Actinopterygii</taxon>
        <taxon>Neopterygii</taxon>
        <taxon>Teleostei</taxon>
        <taxon>Ostariophysi</taxon>
        <taxon>Siluriformes</taxon>
        <taxon>Bagridae</taxon>
        <taxon>Hemibagrus</taxon>
    </lineage>
</organism>
<evidence type="ECO:0000313" key="2">
    <source>
        <dbReference type="EMBL" id="KAG7334520.1"/>
    </source>
</evidence>
<evidence type="ECO:0000256" key="1">
    <source>
        <dbReference type="SAM" id="MobiDB-lite"/>
    </source>
</evidence>
<dbReference type="AlphaFoldDB" id="A0A9D3STJ5"/>
<sequence length="156" mass="16935">MSTNTAVTPSTSSTPCHYLWEQEGMFSSSCSWDFTGRAVLVELAPPPGPPPDGRCERSWIRVRPRQGLHFGSPYRIYVLASNRDGERQGREIAITSNNAANALARARREMTSSRQQDLDYLHAMYVNLVTPATGLPTRSSCSSAGSEQAADAATAA</sequence>
<feature type="region of interest" description="Disordered" evidence="1">
    <location>
        <begin position="136"/>
        <end position="156"/>
    </location>
</feature>
<feature type="compositionally biased region" description="Polar residues" evidence="1">
    <location>
        <begin position="136"/>
        <end position="146"/>
    </location>
</feature>
<gene>
    <name evidence="2" type="ORF">KOW79_002927</name>
</gene>